<evidence type="ECO:0000256" key="10">
    <source>
        <dbReference type="ARBA" id="ARBA00048682"/>
    </source>
</evidence>
<dbReference type="EC" id="2.4.1.12" evidence="11"/>
<dbReference type="GO" id="GO:0016760">
    <property type="term" value="F:cellulose synthase (UDP-forming) activity"/>
    <property type="evidence" value="ECO:0007669"/>
    <property type="project" value="UniProtKB-EC"/>
</dbReference>
<dbReference type="AlphaFoldDB" id="A0A840AL96"/>
<keyword evidence="4 11" id="KW-0328">Glycosyltransferase</keyword>
<dbReference type="PANTHER" id="PTHR43867">
    <property type="entry name" value="CELLULOSE SYNTHASE CATALYTIC SUBUNIT A [UDP-FORMING]"/>
    <property type="match status" value="1"/>
</dbReference>
<reference evidence="14 15" key="1">
    <citation type="submission" date="2020-08" db="EMBL/GenBank/DDBJ databases">
        <title>Genomic Encyclopedia of Type Strains, Phase IV (KMG-IV): sequencing the most valuable type-strain genomes for metagenomic binning, comparative biology and taxonomic classification.</title>
        <authorList>
            <person name="Goeker M."/>
        </authorList>
    </citation>
    <scope>NUCLEOTIDE SEQUENCE [LARGE SCALE GENOMIC DNA]</scope>
    <source>
        <strain evidence="14 15">DSM 25966</strain>
    </source>
</reference>
<proteinExistence type="predicted"/>
<dbReference type="InterPro" id="IPR050321">
    <property type="entry name" value="Glycosyltr_2/OpgH_subfam"/>
</dbReference>
<dbReference type="SUPFAM" id="SSF141371">
    <property type="entry name" value="PilZ domain-like"/>
    <property type="match status" value="1"/>
</dbReference>
<comment type="caution">
    <text evidence="14">The sequence shown here is derived from an EMBL/GenBank/DDBJ whole genome shotgun (WGS) entry which is preliminary data.</text>
</comment>
<comment type="pathway">
    <text evidence="11">Glycan metabolism; bacterial cellulose biosynthesis.</text>
</comment>
<feature type="domain" description="Glycosyltransferase 2-like" evidence="12">
    <location>
        <begin position="133"/>
        <end position="319"/>
    </location>
</feature>
<comment type="subcellular location">
    <subcellularLocation>
        <location evidence="1">Cell inner membrane</location>
        <topology evidence="1">Multi-pass membrane protein</topology>
    </subcellularLocation>
</comment>
<dbReference type="GO" id="GO:0006011">
    <property type="term" value="P:UDP-alpha-D-glucose metabolic process"/>
    <property type="evidence" value="ECO:0007669"/>
    <property type="project" value="InterPro"/>
</dbReference>
<dbReference type="GO" id="GO:0035438">
    <property type="term" value="F:cyclic-di-GMP binding"/>
    <property type="evidence" value="ECO:0007669"/>
    <property type="project" value="InterPro"/>
</dbReference>
<dbReference type="GO" id="GO:0030244">
    <property type="term" value="P:cellulose biosynthetic process"/>
    <property type="evidence" value="ECO:0007669"/>
    <property type="project" value="UniProtKB-KW"/>
</dbReference>
<dbReference type="PANTHER" id="PTHR43867:SF2">
    <property type="entry name" value="CELLULOSE SYNTHASE CATALYTIC SUBUNIT A [UDP-FORMING]"/>
    <property type="match status" value="1"/>
</dbReference>
<keyword evidence="7 11" id="KW-0135">Cellulose biosynthesis</keyword>
<keyword evidence="15" id="KW-1185">Reference proteome</keyword>
<dbReference type="InterPro" id="IPR009875">
    <property type="entry name" value="PilZ_domain"/>
</dbReference>
<evidence type="ECO:0000256" key="11">
    <source>
        <dbReference type="RuleBase" id="RU365020"/>
    </source>
</evidence>
<evidence type="ECO:0000256" key="6">
    <source>
        <dbReference type="ARBA" id="ARBA00022692"/>
    </source>
</evidence>
<evidence type="ECO:0000256" key="2">
    <source>
        <dbReference type="ARBA" id="ARBA00022475"/>
    </source>
</evidence>
<dbReference type="InterPro" id="IPR001173">
    <property type="entry name" value="Glyco_trans_2-like"/>
</dbReference>
<dbReference type="SUPFAM" id="SSF53448">
    <property type="entry name" value="Nucleotide-diphospho-sugar transferases"/>
    <property type="match status" value="1"/>
</dbReference>
<comment type="cofactor">
    <cofactor evidence="11">
        <name>Mg(2+)</name>
        <dbReference type="ChEBI" id="CHEBI:18420"/>
    </cofactor>
</comment>
<feature type="transmembrane region" description="Helical" evidence="11">
    <location>
        <begin position="90"/>
        <end position="110"/>
    </location>
</feature>
<evidence type="ECO:0000256" key="7">
    <source>
        <dbReference type="ARBA" id="ARBA00022916"/>
    </source>
</evidence>
<evidence type="ECO:0000313" key="14">
    <source>
        <dbReference type="EMBL" id="MBB3929984.1"/>
    </source>
</evidence>
<dbReference type="Pfam" id="PF03552">
    <property type="entry name" value="Cellulose_synt"/>
    <property type="match status" value="1"/>
</dbReference>
<dbReference type="CDD" id="cd06421">
    <property type="entry name" value="CESA_CelA_like"/>
    <property type="match status" value="1"/>
</dbReference>
<dbReference type="NCBIfam" id="TIGR03030">
    <property type="entry name" value="CelA"/>
    <property type="match status" value="1"/>
</dbReference>
<evidence type="ECO:0000256" key="1">
    <source>
        <dbReference type="ARBA" id="ARBA00004429"/>
    </source>
</evidence>
<dbReference type="Proteomes" id="UP000553963">
    <property type="component" value="Unassembled WGS sequence"/>
</dbReference>
<dbReference type="Gene3D" id="2.40.10.220">
    <property type="entry name" value="predicted glycosyltransferase like domains"/>
    <property type="match status" value="1"/>
</dbReference>
<evidence type="ECO:0000256" key="5">
    <source>
        <dbReference type="ARBA" id="ARBA00022679"/>
    </source>
</evidence>
<dbReference type="InterPro" id="IPR003919">
    <property type="entry name" value="Cell_synth_A"/>
</dbReference>
<keyword evidence="2 11" id="KW-1003">Cell membrane</keyword>
<organism evidence="14 15">
    <name type="scientific">Kaistia hirudinis</name>
    <dbReference type="NCBI Taxonomy" id="1293440"/>
    <lineage>
        <taxon>Bacteria</taxon>
        <taxon>Pseudomonadati</taxon>
        <taxon>Pseudomonadota</taxon>
        <taxon>Alphaproteobacteria</taxon>
        <taxon>Hyphomicrobiales</taxon>
        <taxon>Kaistiaceae</taxon>
        <taxon>Kaistia</taxon>
    </lineage>
</organism>
<feature type="transmembrane region" description="Helical" evidence="11">
    <location>
        <begin position="513"/>
        <end position="532"/>
    </location>
</feature>
<feature type="transmembrane region" description="Helical" evidence="11">
    <location>
        <begin position="404"/>
        <end position="425"/>
    </location>
</feature>
<evidence type="ECO:0000259" key="13">
    <source>
        <dbReference type="Pfam" id="PF07238"/>
    </source>
</evidence>
<dbReference type="InterPro" id="IPR029044">
    <property type="entry name" value="Nucleotide-diphossugar_trans"/>
</dbReference>
<feature type="domain" description="PilZ" evidence="13">
    <location>
        <begin position="568"/>
        <end position="670"/>
    </location>
</feature>
<name>A0A840AL96_9HYPH</name>
<dbReference type="GO" id="GO:0005886">
    <property type="term" value="C:plasma membrane"/>
    <property type="evidence" value="ECO:0007669"/>
    <property type="project" value="UniProtKB-SubCell"/>
</dbReference>
<dbReference type="InterPro" id="IPR005150">
    <property type="entry name" value="Cellulose_synth"/>
</dbReference>
<dbReference type="RefSeq" id="WP_183397587.1">
    <property type="nucleotide sequence ID" value="NZ_JACIDS010000001.1"/>
</dbReference>
<comment type="function">
    <text evidence="11">Catalytic subunit of cellulose synthase. It polymerizes uridine 5'-diphosphate glucose to cellulose.</text>
</comment>
<feature type="transmembrane region" description="Helical" evidence="11">
    <location>
        <begin position="544"/>
        <end position="563"/>
    </location>
</feature>
<keyword evidence="9 11" id="KW-0472">Membrane</keyword>
<dbReference type="EMBL" id="JACIDS010000001">
    <property type="protein sequence ID" value="MBB3929984.1"/>
    <property type="molecule type" value="Genomic_DNA"/>
</dbReference>
<dbReference type="UniPathway" id="UPA00694"/>
<dbReference type="PRINTS" id="PR01439">
    <property type="entry name" value="CELLSNTHASEA"/>
</dbReference>
<comment type="catalytic activity">
    <reaction evidence="10 11">
        <text>[(1-&gt;4)-beta-D-glucosyl](n) + UDP-alpha-D-glucose = [(1-&gt;4)-beta-D-glucosyl](n+1) + UDP + H(+)</text>
        <dbReference type="Rhea" id="RHEA:19929"/>
        <dbReference type="Rhea" id="RHEA-COMP:10033"/>
        <dbReference type="Rhea" id="RHEA-COMP:10034"/>
        <dbReference type="ChEBI" id="CHEBI:15378"/>
        <dbReference type="ChEBI" id="CHEBI:18246"/>
        <dbReference type="ChEBI" id="CHEBI:58223"/>
        <dbReference type="ChEBI" id="CHEBI:58885"/>
        <dbReference type="EC" id="2.4.1.12"/>
    </reaction>
</comment>
<protein>
    <recommendedName>
        <fullName evidence="11">Cellulose synthase catalytic subunit [UDP-forming]</fullName>
        <ecNumber evidence="11">2.4.1.12</ecNumber>
    </recommendedName>
</protein>
<keyword evidence="5 11" id="KW-0808">Transferase</keyword>
<evidence type="ECO:0000313" key="15">
    <source>
        <dbReference type="Proteomes" id="UP000553963"/>
    </source>
</evidence>
<keyword evidence="6 11" id="KW-0812">Transmembrane</keyword>
<accession>A0A840AL96</accession>
<dbReference type="Gene3D" id="3.90.550.10">
    <property type="entry name" value="Spore Coat Polysaccharide Biosynthesis Protein SpsA, Chain A"/>
    <property type="match status" value="1"/>
</dbReference>
<evidence type="ECO:0000256" key="9">
    <source>
        <dbReference type="ARBA" id="ARBA00023136"/>
    </source>
</evidence>
<keyword evidence="8 11" id="KW-1133">Transmembrane helix</keyword>
<feature type="transmembrane region" description="Helical" evidence="11">
    <location>
        <begin position="437"/>
        <end position="456"/>
    </location>
</feature>
<sequence length="729" mass="82132">MAKLAIGLVWGLVTLVVIALITLPINLQAHLVAGAMVVGLMIILKLFTRQGVWRQIALALGTSIVLRYAYWRTTSTLPPINQPEDFIPGLLVYLAEMYSIFMLFISLFVVMRPMAPRTLKVSSSDPDLPTVDVFVPTYNEDAALLATTLASARAMDYPPEKLTVWLLDDGGTVQKRNSDNLEAAHEAEARHVELQKLAADLDCRYLTRERNEHAKAGNMNNALQHATGELVAVFDADHAPARDFLNYTVGYFRETPKLFLVQTPHFFLNPDPVERNLRTFETMPSENEMFYGIIQRGLDKWDASFFCGSAAVLRRAALDQTHGFSGISITEDAETALELHASGWSSVYVDRPLIAGLQPATFTSFIGQRSRWAQGMMQILRFRFPPGKRGLSFAQRLCYMSSTLFWLFPITRWIFLLAPLCYLFFNLEIFTASGAEFLAYTSSYMLVNLMMQNYLYGRFRWPWISELYEFVQGVYLLPALISVILNPSKPTFKVTAKNESLDESRISELARPFYIIFFVLLAGVFMTVWRIYTEPYKADVALVVGGWNLLNILIAGCALGVVSERQESRQSRRVDVKRRCELIIGDRAVPATIEDASVGGARVNLVGFKAQDLERDMRCVLRFKTSVEVSDPSLPINIRSVFASPKGIAIGCRYEPSLPDHFRMIADLVFVSSDQWAKFQWSRRVNIGILRGTIWFIGLSLYQTGRGLGYLVRSFRREAPKPAGEKGAA</sequence>
<evidence type="ECO:0000256" key="8">
    <source>
        <dbReference type="ARBA" id="ARBA00022989"/>
    </source>
</evidence>
<dbReference type="Pfam" id="PF07238">
    <property type="entry name" value="PilZ"/>
    <property type="match status" value="1"/>
</dbReference>
<evidence type="ECO:0000256" key="3">
    <source>
        <dbReference type="ARBA" id="ARBA00022519"/>
    </source>
</evidence>
<dbReference type="Pfam" id="PF00535">
    <property type="entry name" value="Glycos_transf_2"/>
    <property type="match status" value="1"/>
</dbReference>
<keyword evidence="11" id="KW-0973">c-di-GMP</keyword>
<evidence type="ECO:0000259" key="12">
    <source>
        <dbReference type="Pfam" id="PF00535"/>
    </source>
</evidence>
<feature type="transmembrane region" description="Helical" evidence="11">
    <location>
        <begin position="29"/>
        <end position="47"/>
    </location>
</feature>
<keyword evidence="3 11" id="KW-0997">Cell inner membrane</keyword>
<feature type="transmembrane region" description="Helical" evidence="11">
    <location>
        <begin position="52"/>
        <end position="70"/>
    </location>
</feature>
<gene>
    <name evidence="14" type="ORF">GGR25_001003</name>
</gene>
<evidence type="ECO:0000256" key="4">
    <source>
        <dbReference type="ARBA" id="ARBA00022676"/>
    </source>
</evidence>